<feature type="domain" description="PAC" evidence="15">
    <location>
        <begin position="526"/>
        <end position="579"/>
    </location>
</feature>
<comment type="catalytic activity">
    <reaction evidence="1">
        <text>ATP + protein L-histidine = ADP + protein N-phospho-L-histidine.</text>
        <dbReference type="EC" id="2.7.13.3"/>
    </reaction>
</comment>
<keyword evidence="9" id="KW-0067">ATP-binding</keyword>
<evidence type="ECO:0000256" key="6">
    <source>
        <dbReference type="ARBA" id="ARBA00022679"/>
    </source>
</evidence>
<dbReference type="SUPFAM" id="SSF55874">
    <property type="entry name" value="ATPase domain of HSP90 chaperone/DNA topoisomerase II/histidine kinase"/>
    <property type="match status" value="1"/>
</dbReference>
<dbReference type="InterPro" id="IPR013656">
    <property type="entry name" value="PAS_4"/>
</dbReference>
<protein>
    <recommendedName>
        <fullName evidence="3">histidine kinase</fullName>
        <ecNumber evidence="3">2.7.13.3</ecNumber>
    </recommendedName>
</protein>
<dbReference type="GO" id="GO:0000155">
    <property type="term" value="F:phosphorelay sensor kinase activity"/>
    <property type="evidence" value="ECO:0007669"/>
    <property type="project" value="InterPro"/>
</dbReference>
<dbReference type="InterPro" id="IPR035965">
    <property type="entry name" value="PAS-like_dom_sf"/>
</dbReference>
<dbReference type="SUPFAM" id="SSF47384">
    <property type="entry name" value="Homodimeric domain of signal transducing histidine kinase"/>
    <property type="match status" value="1"/>
</dbReference>
<dbReference type="EMBL" id="FNAP01000014">
    <property type="protein sequence ID" value="SDE85402.1"/>
    <property type="molecule type" value="Genomic_DNA"/>
</dbReference>
<name>A0A1G7GB90_9PROT</name>
<dbReference type="PROSITE" id="PS50112">
    <property type="entry name" value="PAS"/>
    <property type="match status" value="2"/>
</dbReference>
<evidence type="ECO:0000256" key="3">
    <source>
        <dbReference type="ARBA" id="ARBA00012438"/>
    </source>
</evidence>
<dbReference type="InterPro" id="IPR000014">
    <property type="entry name" value="PAS"/>
</dbReference>
<dbReference type="FunFam" id="3.30.565.10:FF:000023">
    <property type="entry name" value="PAS domain-containing sensor histidine kinase"/>
    <property type="match status" value="1"/>
</dbReference>
<keyword evidence="6" id="KW-0808">Transferase</keyword>
<dbReference type="Gene3D" id="3.30.565.10">
    <property type="entry name" value="Histidine kinase-like ATPase, C-terminal domain"/>
    <property type="match status" value="1"/>
</dbReference>
<feature type="domain" description="PAC" evidence="15">
    <location>
        <begin position="404"/>
        <end position="456"/>
    </location>
</feature>
<dbReference type="InterPro" id="IPR003661">
    <property type="entry name" value="HisK_dim/P_dom"/>
</dbReference>
<feature type="domain" description="Histidine kinase" evidence="13">
    <location>
        <begin position="854"/>
        <end position="1075"/>
    </location>
</feature>
<dbReference type="Pfam" id="PF00512">
    <property type="entry name" value="HisKA"/>
    <property type="match status" value="1"/>
</dbReference>
<dbReference type="Gene3D" id="3.30.450.20">
    <property type="entry name" value="PAS domain"/>
    <property type="match status" value="5"/>
</dbReference>
<accession>A0A1G7GB90</accession>
<dbReference type="InterPro" id="IPR001610">
    <property type="entry name" value="PAC"/>
</dbReference>
<feature type="domain" description="PAC" evidence="15">
    <location>
        <begin position="783"/>
        <end position="836"/>
    </location>
</feature>
<dbReference type="Gene3D" id="2.10.70.100">
    <property type="match status" value="1"/>
</dbReference>
<proteinExistence type="predicted"/>
<evidence type="ECO:0000256" key="1">
    <source>
        <dbReference type="ARBA" id="ARBA00000085"/>
    </source>
</evidence>
<dbReference type="AlphaFoldDB" id="A0A1G7GB90"/>
<dbReference type="Gene3D" id="1.10.287.130">
    <property type="match status" value="1"/>
</dbReference>
<evidence type="ECO:0000259" key="14">
    <source>
        <dbReference type="PROSITE" id="PS50112"/>
    </source>
</evidence>
<evidence type="ECO:0000256" key="4">
    <source>
        <dbReference type="ARBA" id="ARBA00022475"/>
    </source>
</evidence>
<keyword evidence="4" id="KW-1003">Cell membrane</keyword>
<dbReference type="Pfam" id="PF02518">
    <property type="entry name" value="HATPase_c"/>
    <property type="match status" value="1"/>
</dbReference>
<evidence type="ECO:0000313" key="16">
    <source>
        <dbReference type="EMBL" id="SDE85402.1"/>
    </source>
</evidence>
<evidence type="ECO:0000256" key="11">
    <source>
        <dbReference type="ARBA" id="ARBA00023136"/>
    </source>
</evidence>
<dbReference type="CDD" id="cd16922">
    <property type="entry name" value="HATPase_EvgS-ArcB-TorS-like"/>
    <property type="match status" value="1"/>
</dbReference>
<feature type="domain" description="PAS" evidence="14">
    <location>
        <begin position="708"/>
        <end position="780"/>
    </location>
</feature>
<keyword evidence="5" id="KW-0597">Phosphoprotein</keyword>
<evidence type="ECO:0000256" key="2">
    <source>
        <dbReference type="ARBA" id="ARBA00004236"/>
    </source>
</evidence>
<dbReference type="CDD" id="cd00130">
    <property type="entry name" value="PAS"/>
    <property type="match status" value="3"/>
</dbReference>
<dbReference type="STRING" id="69960.SAMN05421720_11417"/>
<evidence type="ECO:0000256" key="8">
    <source>
        <dbReference type="ARBA" id="ARBA00022777"/>
    </source>
</evidence>
<dbReference type="SMART" id="SM00388">
    <property type="entry name" value="HisKA"/>
    <property type="match status" value="1"/>
</dbReference>
<keyword evidence="11" id="KW-0472">Membrane</keyword>
<dbReference type="GO" id="GO:0005524">
    <property type="term" value="F:ATP binding"/>
    <property type="evidence" value="ECO:0007669"/>
    <property type="project" value="UniProtKB-KW"/>
</dbReference>
<evidence type="ECO:0000256" key="12">
    <source>
        <dbReference type="SAM" id="MobiDB-lite"/>
    </source>
</evidence>
<dbReference type="SUPFAM" id="SSF55785">
    <property type="entry name" value="PYP-like sensor domain (PAS domain)"/>
    <property type="match status" value="5"/>
</dbReference>
<evidence type="ECO:0000259" key="13">
    <source>
        <dbReference type="PROSITE" id="PS50109"/>
    </source>
</evidence>
<dbReference type="InterPro" id="IPR013655">
    <property type="entry name" value="PAS_fold_3"/>
</dbReference>
<keyword evidence="8" id="KW-0418">Kinase</keyword>
<dbReference type="PROSITE" id="PS50113">
    <property type="entry name" value="PAC"/>
    <property type="match status" value="3"/>
</dbReference>
<dbReference type="PANTHER" id="PTHR43304:SF1">
    <property type="entry name" value="PAC DOMAIN-CONTAINING PROTEIN"/>
    <property type="match status" value="1"/>
</dbReference>
<dbReference type="Proteomes" id="UP000199412">
    <property type="component" value="Unassembled WGS sequence"/>
</dbReference>
<feature type="region of interest" description="Disordered" evidence="12">
    <location>
        <begin position="1"/>
        <end position="24"/>
    </location>
</feature>
<dbReference type="InterPro" id="IPR000700">
    <property type="entry name" value="PAS-assoc_C"/>
</dbReference>
<feature type="domain" description="PAS" evidence="14">
    <location>
        <begin position="221"/>
        <end position="275"/>
    </location>
</feature>
<dbReference type="Pfam" id="PF08447">
    <property type="entry name" value="PAS_3"/>
    <property type="match status" value="4"/>
</dbReference>
<feature type="compositionally biased region" description="Basic and acidic residues" evidence="12">
    <location>
        <begin position="1"/>
        <end position="10"/>
    </location>
</feature>
<dbReference type="InterPro" id="IPR003594">
    <property type="entry name" value="HATPase_dom"/>
</dbReference>
<comment type="subcellular location">
    <subcellularLocation>
        <location evidence="2">Cell membrane</location>
    </subcellularLocation>
</comment>
<dbReference type="CDD" id="cd00082">
    <property type="entry name" value="HisKA"/>
    <property type="match status" value="1"/>
</dbReference>
<evidence type="ECO:0000256" key="7">
    <source>
        <dbReference type="ARBA" id="ARBA00022741"/>
    </source>
</evidence>
<dbReference type="PANTHER" id="PTHR43304">
    <property type="entry name" value="PHYTOCHROME-LIKE PROTEIN CPH1"/>
    <property type="match status" value="1"/>
</dbReference>
<evidence type="ECO:0000313" key="17">
    <source>
        <dbReference type="Proteomes" id="UP000199412"/>
    </source>
</evidence>
<keyword evidence="10" id="KW-0902">Two-component regulatory system</keyword>
<dbReference type="PRINTS" id="PR00344">
    <property type="entry name" value="BCTRLSENSOR"/>
</dbReference>
<dbReference type="GO" id="GO:0005886">
    <property type="term" value="C:plasma membrane"/>
    <property type="evidence" value="ECO:0007669"/>
    <property type="project" value="UniProtKB-SubCell"/>
</dbReference>
<evidence type="ECO:0000256" key="5">
    <source>
        <dbReference type="ARBA" id="ARBA00022553"/>
    </source>
</evidence>
<dbReference type="NCBIfam" id="TIGR00229">
    <property type="entry name" value="sensory_box"/>
    <property type="match status" value="2"/>
</dbReference>
<evidence type="ECO:0000259" key="15">
    <source>
        <dbReference type="PROSITE" id="PS50113"/>
    </source>
</evidence>
<dbReference type="InterPro" id="IPR052162">
    <property type="entry name" value="Sensor_kinase/Photoreceptor"/>
</dbReference>
<sequence>MPSDFVDPRRAMPISSKEGRSWAGPEGTIEDVAAVWSSQDPVGDALALSESQVASLTPLLDRLGTLVDAPVHLCDRLGRRLTPKTESEDPAEVQPILVDMTRALEGCEDTVLRSLTAGRTTWGTRLAADGIHVANLIIIANGNGSGPLTGTQASTVLPLVRSMAREIARRLVAEAQARDARSMVVRLATRGTTEALAAESRLTRMAAQVPGVLYQYRLWPDGRSAFPYVTEGIRDIYGLSPADVREDGALVFKVLHPNDTDRVAASILESARTLETWHAEYRVNHPTRGLIHVEGRSQPEPLPDGSVLWHGLIMDVTERVRQQEDLRAYQDRYRMVAQTVRYGTWVGDLKRGMFDFDAAFMEMLGYPAEAESLTFDRWISMLHPDDAVRHWEVIGGQVAQGDSFTVELRYRTAAGNWLWVECRGHVTERRDERPLRMVGMTADISRRKAAEEALKASEREKALILSSISDTITYYKSPDLRIAWSNLGLGHKSQFVGQDVVGRTCYSVVVGADAPCEGCPVHQTFKTGQHAVADMTVIEGRHILIHTSPMRDEDGTMLGVVEVARDITDWVEAKRRLAQAIADLKQAQRIAAIGNWSFDPAVGVPVWSDEIYRIYGRDPAQPLLTLADCDTLYEGEDLDRFRTAFTAAIRDGIAYDITLCLRLPDRPPKWVRAIGEPEAEAGPAGHVVHGTIQDITEEKRIRDDLILRKHKLRLAMDVAADGIWDFEVETGAVEWNDRLFEMLGYAPGAFQESFDAWRGLVHPDDWPHVEAASLASIRTGIPFETEYRMCRTDGTWLWVWDHGRPIDWNDQGGVSRMIGTVTDIDARKRKELADIEARATAEQSSHAKSEFLAAMSHELRTPLNAILGFSEMMKDEMLGELGHETYRQYAADIHASGTHLTDLINSVLDLAKIEAGRRDLTIESLDAGEVMAVTLHLVEQRATNAGLTLERSVAPDLPPLMADSLAVRQILFNLLSNAIKYTPRGGRVTITATPCGQGGVAIHVADTGMGISAEDQARLFQPFTRAEEVERRHIEGTGLGLALVKSLMDLHGGTVTVESVSGEGSVFTVCFPVPDG</sequence>
<dbReference type="EC" id="2.7.13.3" evidence="3"/>
<dbReference type="SMART" id="SM00091">
    <property type="entry name" value="PAS"/>
    <property type="match status" value="5"/>
</dbReference>
<dbReference type="Pfam" id="PF08448">
    <property type="entry name" value="PAS_4"/>
    <property type="match status" value="1"/>
</dbReference>
<dbReference type="SMART" id="SM00387">
    <property type="entry name" value="HATPase_c"/>
    <property type="match status" value="1"/>
</dbReference>
<dbReference type="PROSITE" id="PS50109">
    <property type="entry name" value="HIS_KIN"/>
    <property type="match status" value="1"/>
</dbReference>
<gene>
    <name evidence="16" type="ORF">SAMN05421720_11417</name>
</gene>
<dbReference type="InterPro" id="IPR005467">
    <property type="entry name" value="His_kinase_dom"/>
</dbReference>
<organism evidence="16 17">
    <name type="scientific">Rhodospira trueperi</name>
    <dbReference type="NCBI Taxonomy" id="69960"/>
    <lineage>
        <taxon>Bacteria</taxon>
        <taxon>Pseudomonadati</taxon>
        <taxon>Pseudomonadota</taxon>
        <taxon>Alphaproteobacteria</taxon>
        <taxon>Rhodospirillales</taxon>
        <taxon>Rhodospirillaceae</taxon>
        <taxon>Rhodospira</taxon>
    </lineage>
</organism>
<reference evidence="16 17" key="1">
    <citation type="submission" date="2016-10" db="EMBL/GenBank/DDBJ databases">
        <authorList>
            <person name="de Groot N.N."/>
        </authorList>
    </citation>
    <scope>NUCLEOTIDE SEQUENCE [LARGE SCALE GENOMIC DNA]</scope>
    <source>
        <strain evidence="16 17">ATCC 700224</strain>
    </source>
</reference>
<keyword evidence="17" id="KW-1185">Reference proteome</keyword>
<dbReference type="InterPro" id="IPR036097">
    <property type="entry name" value="HisK_dim/P_sf"/>
</dbReference>
<evidence type="ECO:0000256" key="9">
    <source>
        <dbReference type="ARBA" id="ARBA00022840"/>
    </source>
</evidence>
<dbReference type="InterPro" id="IPR036890">
    <property type="entry name" value="HATPase_C_sf"/>
</dbReference>
<dbReference type="SMART" id="SM00086">
    <property type="entry name" value="PAC"/>
    <property type="match status" value="5"/>
</dbReference>
<dbReference type="InterPro" id="IPR004358">
    <property type="entry name" value="Sig_transdc_His_kin-like_C"/>
</dbReference>
<keyword evidence="7" id="KW-0547">Nucleotide-binding</keyword>
<evidence type="ECO:0000256" key="10">
    <source>
        <dbReference type="ARBA" id="ARBA00023012"/>
    </source>
</evidence>